<evidence type="ECO:0000313" key="9">
    <source>
        <dbReference type="EMBL" id="EIM57163.1"/>
    </source>
</evidence>
<dbReference type="PANTHER" id="PTHR36838:SF4">
    <property type="entry name" value="AUXIN EFFLUX CARRIER FAMILY PROTEIN"/>
    <property type="match status" value="1"/>
</dbReference>
<comment type="similarity">
    <text evidence="2">Belongs to the auxin efflux carrier (TC 2.A.69) family.</text>
</comment>
<dbReference type="EMBL" id="CM001487">
    <property type="protein sequence ID" value="EIM57163.1"/>
    <property type="molecule type" value="Genomic_DNA"/>
</dbReference>
<name>I5ATP0_EUBC6</name>
<evidence type="ECO:0000256" key="7">
    <source>
        <dbReference type="ARBA" id="ARBA00023136"/>
    </source>
</evidence>
<keyword evidence="6 8" id="KW-1133">Transmembrane helix</keyword>
<feature type="transmembrane region" description="Helical" evidence="8">
    <location>
        <begin position="257"/>
        <end position="276"/>
    </location>
</feature>
<keyword evidence="7 8" id="KW-0472">Membrane</keyword>
<sequence>MGNFLFSVNATMPVFFVMMLGVLFRRIGLIDEAFASGMNRFVFKIALPVSLFTQLCDVDFREVWDTGYVVFCFGITLLSVLVAVALSFVFRDKEVRGEFVQGSFRSSASLLGMTYIENIYGEATLGSLMMLGCVPLYNVMAVLVLSLMRPGSEGVDRKRLKAALKGIVTNPIIWGILLGFAWGMIGITLPNMVMKTTGYIGRLASPMGLLAMGAQLNFHSLGEKLPPVFLGTFMKLIGFTALFIPHAVFLGFRGEKLLAVLIMLGSASTVAGYIMAKNMGHEGTVSAGCVVLSTLLSSLTLTIWIWILRFQGLI</sequence>
<dbReference type="Gene3D" id="1.20.1530.20">
    <property type="match status" value="1"/>
</dbReference>
<keyword evidence="4" id="KW-1003">Cell membrane</keyword>
<evidence type="ECO:0000256" key="5">
    <source>
        <dbReference type="ARBA" id="ARBA00022692"/>
    </source>
</evidence>
<dbReference type="PANTHER" id="PTHR36838">
    <property type="entry name" value="AUXIN EFFLUX CARRIER FAMILY PROTEIN"/>
    <property type="match status" value="1"/>
</dbReference>
<dbReference type="STRING" id="633697.EubceDRAFT1_1351"/>
<dbReference type="Pfam" id="PF03547">
    <property type="entry name" value="Mem_trans"/>
    <property type="match status" value="1"/>
</dbReference>
<evidence type="ECO:0000256" key="4">
    <source>
        <dbReference type="ARBA" id="ARBA00022475"/>
    </source>
</evidence>
<keyword evidence="10" id="KW-1185">Reference proteome</keyword>
<evidence type="ECO:0000256" key="1">
    <source>
        <dbReference type="ARBA" id="ARBA00004651"/>
    </source>
</evidence>
<evidence type="ECO:0000256" key="8">
    <source>
        <dbReference type="SAM" id="Phobius"/>
    </source>
</evidence>
<dbReference type="GO" id="GO:0005886">
    <property type="term" value="C:plasma membrane"/>
    <property type="evidence" value="ECO:0007669"/>
    <property type="project" value="UniProtKB-SubCell"/>
</dbReference>
<dbReference type="GO" id="GO:0055085">
    <property type="term" value="P:transmembrane transport"/>
    <property type="evidence" value="ECO:0007669"/>
    <property type="project" value="InterPro"/>
</dbReference>
<gene>
    <name evidence="9" type="ORF">EubceDRAFT1_1351</name>
</gene>
<feature type="transmembrane region" description="Helical" evidence="8">
    <location>
        <begin position="6"/>
        <end position="25"/>
    </location>
</feature>
<dbReference type="HOGENOM" id="CLU_056175_3_0_9"/>
<dbReference type="OrthoDB" id="9794315at2"/>
<dbReference type="AlphaFoldDB" id="I5ATP0"/>
<keyword evidence="5 8" id="KW-0812">Transmembrane</keyword>
<comment type="subcellular location">
    <subcellularLocation>
        <location evidence="1">Cell membrane</location>
        <topology evidence="1">Multi-pass membrane protein</topology>
    </subcellularLocation>
</comment>
<feature type="transmembrane region" description="Helical" evidence="8">
    <location>
        <begin position="67"/>
        <end position="90"/>
    </location>
</feature>
<evidence type="ECO:0000256" key="6">
    <source>
        <dbReference type="ARBA" id="ARBA00022989"/>
    </source>
</evidence>
<feature type="transmembrane region" description="Helical" evidence="8">
    <location>
        <begin position="228"/>
        <end position="251"/>
    </location>
</feature>
<dbReference type="InterPro" id="IPR004776">
    <property type="entry name" value="Mem_transp_PIN-like"/>
</dbReference>
<evidence type="ECO:0000256" key="2">
    <source>
        <dbReference type="ARBA" id="ARBA00010145"/>
    </source>
</evidence>
<proteinExistence type="inferred from homology"/>
<dbReference type="InterPro" id="IPR038770">
    <property type="entry name" value="Na+/solute_symporter_sf"/>
</dbReference>
<reference evidence="9 10" key="2">
    <citation type="submission" date="2012-02" db="EMBL/GenBank/DDBJ databases">
        <title>Improved High-Quality Draft sequence of Eubacterium cellulosolvens 6.</title>
        <authorList>
            <consortium name="US DOE Joint Genome Institute"/>
            <person name="Lucas S."/>
            <person name="Han J."/>
            <person name="Lapidus A."/>
            <person name="Cheng J.-F."/>
            <person name="Goodwin L."/>
            <person name="Pitluck S."/>
            <person name="Peters L."/>
            <person name="Mikhailova N."/>
            <person name="Gu W."/>
            <person name="Detter J.C."/>
            <person name="Han C."/>
            <person name="Tapia R."/>
            <person name="Land M."/>
            <person name="Hauser L."/>
            <person name="Kyrpides N."/>
            <person name="Ivanova N."/>
            <person name="Pagani I."/>
            <person name="Johnson E."/>
            <person name="Mukhopadhyay B."/>
            <person name="Anderson I."/>
            <person name="Woyke T."/>
        </authorList>
    </citation>
    <scope>NUCLEOTIDE SEQUENCE [LARGE SCALE GENOMIC DNA]</scope>
    <source>
        <strain evidence="9 10">6</strain>
    </source>
</reference>
<feature type="transmembrane region" description="Helical" evidence="8">
    <location>
        <begin position="167"/>
        <end position="187"/>
    </location>
</feature>
<evidence type="ECO:0000313" key="10">
    <source>
        <dbReference type="Proteomes" id="UP000005753"/>
    </source>
</evidence>
<dbReference type="Proteomes" id="UP000005753">
    <property type="component" value="Chromosome"/>
</dbReference>
<feature type="transmembrane region" description="Helical" evidence="8">
    <location>
        <begin position="127"/>
        <end position="147"/>
    </location>
</feature>
<dbReference type="eggNOG" id="COG0679">
    <property type="taxonomic scope" value="Bacteria"/>
</dbReference>
<keyword evidence="3" id="KW-0813">Transport</keyword>
<protein>
    <submittedName>
        <fullName evidence="9">Putative permease</fullName>
    </submittedName>
</protein>
<accession>I5ATP0</accession>
<evidence type="ECO:0000256" key="3">
    <source>
        <dbReference type="ARBA" id="ARBA00022448"/>
    </source>
</evidence>
<feature type="transmembrane region" description="Helical" evidence="8">
    <location>
        <begin position="288"/>
        <end position="307"/>
    </location>
</feature>
<reference evidence="9 10" key="1">
    <citation type="submission" date="2010-08" db="EMBL/GenBank/DDBJ databases">
        <authorList>
            <consortium name="US DOE Joint Genome Institute (JGI-PGF)"/>
            <person name="Lucas S."/>
            <person name="Copeland A."/>
            <person name="Lapidus A."/>
            <person name="Cheng J.-F."/>
            <person name="Bruce D."/>
            <person name="Goodwin L."/>
            <person name="Pitluck S."/>
            <person name="Land M.L."/>
            <person name="Hauser L."/>
            <person name="Chang Y.-J."/>
            <person name="Anderson I.J."/>
            <person name="Johnson E."/>
            <person name="Mulhopadhyay B."/>
            <person name="Kyrpides N."/>
            <person name="Woyke T.J."/>
        </authorList>
    </citation>
    <scope>NUCLEOTIDE SEQUENCE [LARGE SCALE GENOMIC DNA]</scope>
    <source>
        <strain evidence="9 10">6</strain>
    </source>
</reference>
<organism evidence="9 10">
    <name type="scientific">Eubacterium cellulosolvens (strain ATCC 43171 / JCM 9499 / 6)</name>
    <name type="common">Cillobacterium cellulosolvens</name>
    <dbReference type="NCBI Taxonomy" id="633697"/>
    <lineage>
        <taxon>Bacteria</taxon>
        <taxon>Bacillati</taxon>
        <taxon>Bacillota</taxon>
        <taxon>Clostridia</taxon>
        <taxon>Eubacteriales</taxon>
        <taxon>Eubacteriaceae</taxon>
        <taxon>Eubacterium</taxon>
    </lineage>
</organism>